<evidence type="ECO:0000313" key="2">
    <source>
        <dbReference type="Proteomes" id="UP000015453"/>
    </source>
</evidence>
<dbReference type="EMBL" id="AUSU01006581">
    <property type="protein sequence ID" value="EPS61806.1"/>
    <property type="molecule type" value="Genomic_DNA"/>
</dbReference>
<comment type="caution">
    <text evidence="1">The sequence shown here is derived from an EMBL/GenBank/DDBJ whole genome shotgun (WGS) entry which is preliminary data.</text>
</comment>
<protein>
    <submittedName>
        <fullName evidence="1">Uncharacterized protein</fullName>
    </submittedName>
</protein>
<dbReference type="AlphaFoldDB" id="S8CBP2"/>
<sequence length="93" mass="10507">MSATAPFLRFFACASHSSSRRPSSPHAVATDVSWNDVLNFSVRRRDLRVEDSGVAGLEAYMEKVNLCNRNWDKQSEFVPFVVEGMVVGYVHNR</sequence>
<name>S8CBP2_9LAMI</name>
<evidence type="ECO:0000313" key="1">
    <source>
        <dbReference type="EMBL" id="EPS61806.1"/>
    </source>
</evidence>
<organism evidence="1 2">
    <name type="scientific">Genlisea aurea</name>
    <dbReference type="NCBI Taxonomy" id="192259"/>
    <lineage>
        <taxon>Eukaryota</taxon>
        <taxon>Viridiplantae</taxon>
        <taxon>Streptophyta</taxon>
        <taxon>Embryophyta</taxon>
        <taxon>Tracheophyta</taxon>
        <taxon>Spermatophyta</taxon>
        <taxon>Magnoliopsida</taxon>
        <taxon>eudicotyledons</taxon>
        <taxon>Gunneridae</taxon>
        <taxon>Pentapetalae</taxon>
        <taxon>asterids</taxon>
        <taxon>lamiids</taxon>
        <taxon>Lamiales</taxon>
        <taxon>Lentibulariaceae</taxon>
        <taxon>Genlisea</taxon>
    </lineage>
</organism>
<keyword evidence="2" id="KW-1185">Reference proteome</keyword>
<dbReference type="OrthoDB" id="10261522at2759"/>
<accession>S8CBP2</accession>
<dbReference type="Proteomes" id="UP000015453">
    <property type="component" value="Unassembled WGS sequence"/>
</dbReference>
<proteinExistence type="predicted"/>
<gene>
    <name evidence="1" type="ORF">M569_12987</name>
</gene>
<reference evidence="1 2" key="1">
    <citation type="journal article" date="2013" name="BMC Genomics">
        <title>The miniature genome of a carnivorous plant Genlisea aurea contains a low number of genes and short non-coding sequences.</title>
        <authorList>
            <person name="Leushkin E.V."/>
            <person name="Sutormin R.A."/>
            <person name="Nabieva E.R."/>
            <person name="Penin A.A."/>
            <person name="Kondrashov A.S."/>
            <person name="Logacheva M.D."/>
        </authorList>
    </citation>
    <scope>NUCLEOTIDE SEQUENCE [LARGE SCALE GENOMIC DNA]</scope>
</reference>